<keyword evidence="2" id="KW-1185">Reference proteome</keyword>
<sequence>MAQQAEFVCRFATFLLVRSPRFHSSCHSLC</sequence>
<accession>A0A5D2P5L0</accession>
<proteinExistence type="predicted"/>
<reference evidence="1 2" key="1">
    <citation type="submission" date="2019-07" db="EMBL/GenBank/DDBJ databases">
        <title>WGS assembly of Gossypium tomentosum.</title>
        <authorList>
            <person name="Chen Z.J."/>
            <person name="Sreedasyam A."/>
            <person name="Ando A."/>
            <person name="Song Q."/>
            <person name="De L."/>
            <person name="Hulse-Kemp A."/>
            <person name="Ding M."/>
            <person name="Ye W."/>
            <person name="Kirkbride R."/>
            <person name="Jenkins J."/>
            <person name="Plott C."/>
            <person name="Lovell J."/>
            <person name="Lin Y.-M."/>
            <person name="Vaughn R."/>
            <person name="Liu B."/>
            <person name="Li W."/>
            <person name="Simpson S."/>
            <person name="Scheffler B."/>
            <person name="Saski C."/>
            <person name="Grover C."/>
            <person name="Hu G."/>
            <person name="Conover J."/>
            <person name="Carlson J."/>
            <person name="Shu S."/>
            <person name="Boston L."/>
            <person name="Williams M."/>
            <person name="Peterson D."/>
            <person name="Mcgee K."/>
            <person name="Jones D."/>
            <person name="Wendel J."/>
            <person name="Stelly D."/>
            <person name="Grimwood J."/>
            <person name="Schmutz J."/>
        </authorList>
    </citation>
    <scope>NUCLEOTIDE SEQUENCE [LARGE SCALE GENOMIC DNA]</scope>
    <source>
        <strain evidence="1">7179.01</strain>
    </source>
</reference>
<evidence type="ECO:0000313" key="1">
    <source>
        <dbReference type="EMBL" id="TYI11143.1"/>
    </source>
</evidence>
<evidence type="ECO:0000313" key="2">
    <source>
        <dbReference type="Proteomes" id="UP000322667"/>
    </source>
</evidence>
<protein>
    <submittedName>
        <fullName evidence="1">Uncharacterized protein</fullName>
    </submittedName>
</protein>
<dbReference type="Proteomes" id="UP000322667">
    <property type="component" value="Chromosome A09"/>
</dbReference>
<name>A0A5D2P5L0_GOSTO</name>
<dbReference type="AlphaFoldDB" id="A0A5D2P5L0"/>
<organism evidence="1 2">
    <name type="scientific">Gossypium tomentosum</name>
    <name type="common">Hawaiian cotton</name>
    <name type="synonym">Gossypium sandvicense</name>
    <dbReference type="NCBI Taxonomy" id="34277"/>
    <lineage>
        <taxon>Eukaryota</taxon>
        <taxon>Viridiplantae</taxon>
        <taxon>Streptophyta</taxon>
        <taxon>Embryophyta</taxon>
        <taxon>Tracheophyta</taxon>
        <taxon>Spermatophyta</taxon>
        <taxon>Magnoliopsida</taxon>
        <taxon>eudicotyledons</taxon>
        <taxon>Gunneridae</taxon>
        <taxon>Pentapetalae</taxon>
        <taxon>rosids</taxon>
        <taxon>malvids</taxon>
        <taxon>Malvales</taxon>
        <taxon>Malvaceae</taxon>
        <taxon>Malvoideae</taxon>
        <taxon>Gossypium</taxon>
    </lineage>
</organism>
<gene>
    <name evidence="1" type="ORF">ES332_A09G191000v1</name>
</gene>
<dbReference type="EMBL" id="CM017618">
    <property type="protein sequence ID" value="TYI11143.1"/>
    <property type="molecule type" value="Genomic_DNA"/>
</dbReference>